<protein>
    <submittedName>
        <fullName evidence="1">PH domain-containing protein</fullName>
    </submittedName>
</protein>
<sequence length="121" mass="14393">MIWGLFKNSIKYYNEELNLLNGFFKNEYMIINGKAKYYDNYNNVSGELVLTNKRIIFVNDKVAVHSFLLPEITSVKCGKNPFKIKNRLTLKVNELEYKYSTNYPDDWESLIKHMIRVKNLK</sequence>
<accession>A0ABT3RR37</accession>
<dbReference type="SUPFAM" id="SSF50729">
    <property type="entry name" value="PH domain-like"/>
    <property type="match status" value="1"/>
</dbReference>
<gene>
    <name evidence="1" type="ORF">OO013_08150</name>
</gene>
<dbReference type="Proteomes" id="UP001209885">
    <property type="component" value="Unassembled WGS sequence"/>
</dbReference>
<dbReference type="EMBL" id="JAPFQN010000005">
    <property type="protein sequence ID" value="MCX2743833.1"/>
    <property type="molecule type" value="Genomic_DNA"/>
</dbReference>
<evidence type="ECO:0000313" key="1">
    <source>
        <dbReference type="EMBL" id="MCX2743833.1"/>
    </source>
</evidence>
<proteinExistence type="predicted"/>
<dbReference type="RefSeq" id="WP_266056284.1">
    <property type="nucleotide sequence ID" value="NZ_JAPFQN010000005.1"/>
</dbReference>
<comment type="caution">
    <text evidence="1">The sequence shown here is derived from an EMBL/GenBank/DDBJ whole genome shotgun (WGS) entry which is preliminary data.</text>
</comment>
<evidence type="ECO:0000313" key="2">
    <source>
        <dbReference type="Proteomes" id="UP001209885"/>
    </source>
</evidence>
<reference evidence="1 2" key="1">
    <citation type="submission" date="2022-11" db="EMBL/GenBank/DDBJ databases">
        <title>The characterization of three novel Bacteroidetes species and genomic analysis of their roles in tidal elemental geochemical cycles.</title>
        <authorList>
            <person name="Ma K."/>
        </authorList>
    </citation>
    <scope>NUCLEOTIDE SEQUENCE [LARGE SCALE GENOMIC DNA]</scope>
    <source>
        <strain evidence="1 2">M17</strain>
    </source>
</reference>
<keyword evidence="2" id="KW-1185">Reference proteome</keyword>
<name>A0ABT3RR37_9BACT</name>
<organism evidence="1 2">
    <name type="scientific">Mangrovivirga halotolerans</name>
    <dbReference type="NCBI Taxonomy" id="2993936"/>
    <lineage>
        <taxon>Bacteria</taxon>
        <taxon>Pseudomonadati</taxon>
        <taxon>Bacteroidota</taxon>
        <taxon>Cytophagia</taxon>
        <taxon>Cytophagales</taxon>
        <taxon>Mangrovivirgaceae</taxon>
        <taxon>Mangrovivirga</taxon>
    </lineage>
</organism>